<dbReference type="SUPFAM" id="SSF47413">
    <property type="entry name" value="lambda repressor-like DNA-binding domains"/>
    <property type="match status" value="1"/>
</dbReference>
<dbReference type="PANTHER" id="PTHR46797">
    <property type="entry name" value="HTH-TYPE TRANSCRIPTIONAL REGULATOR"/>
    <property type="match status" value="1"/>
</dbReference>
<reference evidence="3" key="2">
    <citation type="journal article" date="2021" name="Microbiome">
        <title>Successional dynamics and alternative stable states in a saline activated sludge microbial community over 9 years.</title>
        <authorList>
            <person name="Wang Y."/>
            <person name="Ye J."/>
            <person name="Ju F."/>
            <person name="Liu L."/>
            <person name="Boyd J.A."/>
            <person name="Deng Y."/>
            <person name="Parks D.H."/>
            <person name="Jiang X."/>
            <person name="Yin X."/>
            <person name="Woodcroft B.J."/>
            <person name="Tyson G.W."/>
            <person name="Hugenholtz P."/>
            <person name="Polz M.F."/>
            <person name="Zhang T."/>
        </authorList>
    </citation>
    <scope>NUCLEOTIDE SEQUENCE</scope>
    <source>
        <strain evidence="3">HKST-UBA10</strain>
    </source>
</reference>
<dbReference type="SMART" id="SM00530">
    <property type="entry name" value="HTH_XRE"/>
    <property type="match status" value="1"/>
</dbReference>
<accession>A0A955L3L3</accession>
<feature type="domain" description="HTH cro/C1-type" evidence="2">
    <location>
        <begin position="18"/>
        <end position="72"/>
    </location>
</feature>
<dbReference type="AlphaFoldDB" id="A0A955L3L3"/>
<keyword evidence="1" id="KW-0238">DNA-binding</keyword>
<dbReference type="CDD" id="cd00093">
    <property type="entry name" value="HTH_XRE"/>
    <property type="match status" value="1"/>
</dbReference>
<name>A0A955L3L3_9BACT</name>
<dbReference type="InterPro" id="IPR001387">
    <property type="entry name" value="Cro/C1-type_HTH"/>
</dbReference>
<reference evidence="3" key="1">
    <citation type="submission" date="2020-04" db="EMBL/GenBank/DDBJ databases">
        <authorList>
            <person name="Zhang T."/>
        </authorList>
    </citation>
    <scope>NUCLEOTIDE SEQUENCE</scope>
    <source>
        <strain evidence="3">HKST-UBA10</strain>
    </source>
</reference>
<dbReference type="Pfam" id="PF01381">
    <property type="entry name" value="HTH_3"/>
    <property type="match status" value="1"/>
</dbReference>
<dbReference type="GO" id="GO:0005829">
    <property type="term" value="C:cytosol"/>
    <property type="evidence" value="ECO:0007669"/>
    <property type="project" value="TreeGrafter"/>
</dbReference>
<comment type="caution">
    <text evidence="3">The sequence shown here is derived from an EMBL/GenBank/DDBJ whole genome shotgun (WGS) entry which is preliminary data.</text>
</comment>
<dbReference type="GO" id="GO:0003700">
    <property type="term" value="F:DNA-binding transcription factor activity"/>
    <property type="evidence" value="ECO:0007669"/>
    <property type="project" value="TreeGrafter"/>
</dbReference>
<dbReference type="GO" id="GO:0003677">
    <property type="term" value="F:DNA binding"/>
    <property type="evidence" value="ECO:0007669"/>
    <property type="project" value="UniProtKB-KW"/>
</dbReference>
<dbReference type="InterPro" id="IPR050807">
    <property type="entry name" value="TransReg_Diox_bact_type"/>
</dbReference>
<evidence type="ECO:0000259" key="2">
    <source>
        <dbReference type="PROSITE" id="PS50943"/>
    </source>
</evidence>
<evidence type="ECO:0000313" key="3">
    <source>
        <dbReference type="EMBL" id="MCA9382315.1"/>
    </source>
</evidence>
<sequence>MGKPITHKHILIKFGEKVQRVRKAKGISQEELAAKLSMHRNYIGMIERGERNPTIRTLYKVAKALKVDSCELLPF</sequence>
<evidence type="ECO:0000256" key="1">
    <source>
        <dbReference type="ARBA" id="ARBA00023125"/>
    </source>
</evidence>
<dbReference type="PROSITE" id="PS50943">
    <property type="entry name" value="HTH_CROC1"/>
    <property type="match status" value="1"/>
</dbReference>
<dbReference type="PANTHER" id="PTHR46797:SF1">
    <property type="entry name" value="METHYLPHOSPHONATE SYNTHASE"/>
    <property type="match status" value="1"/>
</dbReference>
<dbReference type="Gene3D" id="1.10.260.40">
    <property type="entry name" value="lambda repressor-like DNA-binding domains"/>
    <property type="match status" value="1"/>
</dbReference>
<proteinExistence type="predicted"/>
<evidence type="ECO:0000313" key="4">
    <source>
        <dbReference type="Proteomes" id="UP000782843"/>
    </source>
</evidence>
<dbReference type="EMBL" id="JAGQLG010000105">
    <property type="protein sequence ID" value="MCA9382315.1"/>
    <property type="molecule type" value="Genomic_DNA"/>
</dbReference>
<protein>
    <submittedName>
        <fullName evidence="3">Helix-turn-helix transcriptional regulator</fullName>
    </submittedName>
</protein>
<organism evidence="3 4">
    <name type="scientific">Candidatus Dojkabacteria bacterium</name>
    <dbReference type="NCBI Taxonomy" id="2099670"/>
    <lineage>
        <taxon>Bacteria</taxon>
        <taxon>Candidatus Dojkabacteria</taxon>
    </lineage>
</organism>
<dbReference type="InterPro" id="IPR010982">
    <property type="entry name" value="Lambda_DNA-bd_dom_sf"/>
</dbReference>
<gene>
    <name evidence="3" type="ORF">KC660_02810</name>
</gene>
<dbReference type="Proteomes" id="UP000782843">
    <property type="component" value="Unassembled WGS sequence"/>
</dbReference>